<evidence type="ECO:0000259" key="5">
    <source>
        <dbReference type="PROSITE" id="PS50255"/>
    </source>
</evidence>
<dbReference type="Pfam" id="PF00173">
    <property type="entry name" value="Cyt-b5"/>
    <property type="match status" value="1"/>
</dbReference>
<dbReference type="InterPro" id="IPR036400">
    <property type="entry name" value="Cyt_B5-like_heme/steroid_sf"/>
</dbReference>
<proteinExistence type="inferred from homology"/>
<reference evidence="6 7" key="1">
    <citation type="submission" date="2016-11" db="EMBL/GenBank/DDBJ databases">
        <title>The macronuclear genome of Stentor coeruleus: a giant cell with tiny introns.</title>
        <authorList>
            <person name="Slabodnick M."/>
            <person name="Ruby J.G."/>
            <person name="Reiff S.B."/>
            <person name="Swart E.C."/>
            <person name="Gosai S."/>
            <person name="Prabakaran S."/>
            <person name="Witkowska E."/>
            <person name="Larue G.E."/>
            <person name="Fisher S."/>
            <person name="Freeman R.M."/>
            <person name="Gunawardena J."/>
            <person name="Chu W."/>
            <person name="Stover N.A."/>
            <person name="Gregory B.D."/>
            <person name="Nowacki M."/>
            <person name="Derisi J."/>
            <person name="Roy S.W."/>
            <person name="Marshall W.F."/>
            <person name="Sood P."/>
        </authorList>
    </citation>
    <scope>NUCLEOTIDE SEQUENCE [LARGE SCALE GENOMIC DNA]</scope>
    <source>
        <strain evidence="6">WM001</strain>
    </source>
</reference>
<dbReference type="InterPro" id="IPR051872">
    <property type="entry name" value="Cytochrome_b5/Flavoprotein_Rdt"/>
</dbReference>
<dbReference type="GO" id="GO:0046872">
    <property type="term" value="F:metal ion binding"/>
    <property type="evidence" value="ECO:0007669"/>
    <property type="project" value="UniProtKB-UniRule"/>
</dbReference>
<keyword evidence="1 4" id="KW-0349">Heme</keyword>
<dbReference type="OrthoDB" id="260519at2759"/>
<dbReference type="PANTHER" id="PTHR46237">
    <property type="entry name" value="CYTOCHROME B5 REDUCTASE 4 FAMILY MEMBER"/>
    <property type="match status" value="1"/>
</dbReference>
<dbReference type="SMART" id="SM01117">
    <property type="entry name" value="Cyt-b5"/>
    <property type="match status" value="1"/>
</dbReference>
<dbReference type="EMBL" id="MPUH01000012">
    <property type="protein sequence ID" value="OMJ95408.1"/>
    <property type="molecule type" value="Genomic_DNA"/>
</dbReference>
<organism evidence="6 7">
    <name type="scientific">Stentor coeruleus</name>
    <dbReference type="NCBI Taxonomy" id="5963"/>
    <lineage>
        <taxon>Eukaryota</taxon>
        <taxon>Sar</taxon>
        <taxon>Alveolata</taxon>
        <taxon>Ciliophora</taxon>
        <taxon>Postciliodesmatophora</taxon>
        <taxon>Heterotrichea</taxon>
        <taxon>Heterotrichida</taxon>
        <taxon>Stentoridae</taxon>
        <taxon>Stentor</taxon>
    </lineage>
</organism>
<dbReference type="GO" id="GO:0004128">
    <property type="term" value="F:cytochrome-b5 reductase activity, acting on NAD(P)H"/>
    <property type="evidence" value="ECO:0007669"/>
    <property type="project" value="TreeGrafter"/>
</dbReference>
<gene>
    <name evidence="6" type="ORF">SteCoe_1169</name>
</gene>
<evidence type="ECO:0000313" key="7">
    <source>
        <dbReference type="Proteomes" id="UP000187209"/>
    </source>
</evidence>
<dbReference type="Gene3D" id="3.10.120.10">
    <property type="entry name" value="Cytochrome b5-like heme/steroid binding domain"/>
    <property type="match status" value="1"/>
</dbReference>
<feature type="domain" description="Cytochrome b5 heme-binding" evidence="5">
    <location>
        <begin position="126"/>
        <end position="201"/>
    </location>
</feature>
<protein>
    <recommendedName>
        <fullName evidence="5">Cytochrome b5 heme-binding domain-containing protein</fullName>
    </recommendedName>
</protein>
<comment type="similarity">
    <text evidence="4">Belongs to the cytochrome b5 family.</text>
</comment>
<dbReference type="PROSITE" id="PS50255">
    <property type="entry name" value="CYTOCHROME_B5_2"/>
    <property type="match status" value="1"/>
</dbReference>
<name>A0A1R2D2D0_9CILI</name>
<accession>A0A1R2D2D0</accession>
<dbReference type="InterPro" id="IPR001199">
    <property type="entry name" value="Cyt_B5-like_heme/steroid-bd"/>
</dbReference>
<evidence type="ECO:0000256" key="1">
    <source>
        <dbReference type="ARBA" id="ARBA00022617"/>
    </source>
</evidence>
<evidence type="ECO:0000256" key="2">
    <source>
        <dbReference type="ARBA" id="ARBA00022723"/>
    </source>
</evidence>
<comment type="caution">
    <text evidence="6">The sequence shown here is derived from an EMBL/GenBank/DDBJ whole genome shotgun (WGS) entry which is preliminary data.</text>
</comment>
<dbReference type="GO" id="GO:0020037">
    <property type="term" value="F:heme binding"/>
    <property type="evidence" value="ECO:0007669"/>
    <property type="project" value="UniProtKB-UniRule"/>
</dbReference>
<evidence type="ECO:0000256" key="4">
    <source>
        <dbReference type="RuleBase" id="RU362121"/>
    </source>
</evidence>
<keyword evidence="3 4" id="KW-0408">Iron</keyword>
<sequence length="201" mass="23361">MESICPETQNHYIEFIYGKRYIKLRWNPETTTEDMVMDAIDAIGRRLIEYFSASFINFVNERGRIVYIDAIASEIISPVFIRAPDAKKNLILTEIIIQDLKCCKFDKKQFFVIKNSKLIEENIIELKEISWSEIAKHTKRKDCWIVLNGKVYNVTDYIKKHPGGDVIMKSVGKDATLLFNQHHPWVYPETAMKGLCIGIAR</sequence>
<evidence type="ECO:0000313" key="6">
    <source>
        <dbReference type="EMBL" id="OMJ95408.1"/>
    </source>
</evidence>
<dbReference type="AlphaFoldDB" id="A0A1R2D2D0"/>
<dbReference type="InterPro" id="IPR018506">
    <property type="entry name" value="Cyt_B5_heme-BS"/>
</dbReference>
<keyword evidence="2 4" id="KW-0479">Metal-binding</keyword>
<dbReference type="PROSITE" id="PS00191">
    <property type="entry name" value="CYTOCHROME_B5_1"/>
    <property type="match status" value="1"/>
</dbReference>
<keyword evidence="7" id="KW-1185">Reference proteome</keyword>
<dbReference type="GO" id="GO:0005737">
    <property type="term" value="C:cytoplasm"/>
    <property type="evidence" value="ECO:0007669"/>
    <property type="project" value="TreeGrafter"/>
</dbReference>
<evidence type="ECO:0000256" key="3">
    <source>
        <dbReference type="ARBA" id="ARBA00023004"/>
    </source>
</evidence>
<dbReference type="Proteomes" id="UP000187209">
    <property type="component" value="Unassembled WGS sequence"/>
</dbReference>
<dbReference type="SUPFAM" id="SSF55856">
    <property type="entry name" value="Cytochrome b5-like heme/steroid binding domain"/>
    <property type="match status" value="1"/>
</dbReference>
<dbReference type="PANTHER" id="PTHR46237:SF1">
    <property type="entry name" value="CYTOCHROME B5 REDUCTASE 4"/>
    <property type="match status" value="1"/>
</dbReference>